<keyword evidence="3" id="KW-0804">Transcription</keyword>
<dbReference type="InterPro" id="IPR000281">
    <property type="entry name" value="HTH_RpiR"/>
</dbReference>
<dbReference type="Proteomes" id="UP000787672">
    <property type="component" value="Unassembled WGS sequence"/>
</dbReference>
<gene>
    <name evidence="6" type="ORF">KQI82_13745</name>
</gene>
<dbReference type="InterPro" id="IPR035472">
    <property type="entry name" value="RpiR-like_SIS"/>
</dbReference>
<evidence type="ECO:0000313" key="6">
    <source>
        <dbReference type="EMBL" id="MBU5627970.1"/>
    </source>
</evidence>
<dbReference type="InterPro" id="IPR047640">
    <property type="entry name" value="RpiR-like"/>
</dbReference>
<dbReference type="PANTHER" id="PTHR30514">
    <property type="entry name" value="GLUCOKINASE"/>
    <property type="match status" value="1"/>
</dbReference>
<keyword evidence="1" id="KW-0805">Transcription regulation</keyword>
<dbReference type="RefSeq" id="WP_216633281.1">
    <property type="nucleotide sequence ID" value="NZ_JAHLQN010000001.1"/>
</dbReference>
<evidence type="ECO:0000256" key="2">
    <source>
        <dbReference type="ARBA" id="ARBA00023125"/>
    </source>
</evidence>
<accession>A0ABS6FF29</accession>
<dbReference type="Pfam" id="PF01380">
    <property type="entry name" value="SIS"/>
    <property type="match status" value="1"/>
</dbReference>
<evidence type="ECO:0000256" key="3">
    <source>
        <dbReference type="ARBA" id="ARBA00023163"/>
    </source>
</evidence>
<evidence type="ECO:0000313" key="7">
    <source>
        <dbReference type="Proteomes" id="UP000787672"/>
    </source>
</evidence>
<sequence>MNDLLTKIQDKLDLMPRRQRTLCEYICKNLFECSALTIVEMAEKARVGTTTVIRTIQALGYESYVQFKNDLHEVAVEQAKTSYAGYWDLTRRQLEQGRDGEGVSTLLTECEIVSKRLNQREFIGKIEEGAGMILRARRIFIIGLRSSYPLGLYLGSLLTRHGLSVCQLSDSADYMYDVLAGMTGEDVLIAVASAHLIVKRTVEVVRICHDRNIPTIILTDSSDTILYKEATLAINTECTDWNMTMTAVSIFIAIELLCQEVGARTVSITQGRLKQIEDFLRTYQLEIWDSGSIGTGGDQ</sequence>
<comment type="caution">
    <text evidence="6">The sequence shown here is derived from an EMBL/GenBank/DDBJ whole genome shotgun (WGS) entry which is preliminary data.</text>
</comment>
<keyword evidence="7" id="KW-1185">Reference proteome</keyword>
<dbReference type="PROSITE" id="PS51464">
    <property type="entry name" value="SIS"/>
    <property type="match status" value="1"/>
</dbReference>
<name>A0ABS6FF29_9FIRM</name>
<dbReference type="CDD" id="cd05013">
    <property type="entry name" value="SIS_RpiR"/>
    <property type="match status" value="1"/>
</dbReference>
<feature type="domain" description="HTH rpiR-type" evidence="4">
    <location>
        <begin position="2"/>
        <end position="78"/>
    </location>
</feature>
<evidence type="ECO:0000259" key="5">
    <source>
        <dbReference type="PROSITE" id="PS51464"/>
    </source>
</evidence>
<dbReference type="PROSITE" id="PS51071">
    <property type="entry name" value="HTH_RPIR"/>
    <property type="match status" value="1"/>
</dbReference>
<reference evidence="6 7" key="1">
    <citation type="submission" date="2021-06" db="EMBL/GenBank/DDBJ databases">
        <authorList>
            <person name="Sun Q."/>
            <person name="Li D."/>
        </authorList>
    </citation>
    <scope>NUCLEOTIDE SEQUENCE [LARGE SCALE GENOMIC DNA]</scope>
    <source>
        <strain evidence="6 7">MSJ-2</strain>
    </source>
</reference>
<dbReference type="PANTHER" id="PTHR30514:SF18">
    <property type="entry name" value="RPIR-FAMILY TRANSCRIPTIONAL REGULATOR"/>
    <property type="match status" value="1"/>
</dbReference>
<evidence type="ECO:0000259" key="4">
    <source>
        <dbReference type="PROSITE" id="PS51071"/>
    </source>
</evidence>
<dbReference type="EMBL" id="JAHLQN010000001">
    <property type="protein sequence ID" value="MBU5627970.1"/>
    <property type="molecule type" value="Genomic_DNA"/>
</dbReference>
<proteinExistence type="predicted"/>
<dbReference type="Pfam" id="PF01418">
    <property type="entry name" value="HTH_6"/>
    <property type="match status" value="1"/>
</dbReference>
<dbReference type="InterPro" id="IPR001347">
    <property type="entry name" value="SIS_dom"/>
</dbReference>
<keyword evidence="2" id="KW-0238">DNA-binding</keyword>
<feature type="domain" description="SIS" evidence="5">
    <location>
        <begin position="129"/>
        <end position="263"/>
    </location>
</feature>
<organism evidence="6 7">
    <name type="scientific">Dysosmobacter acutus</name>
    <dbReference type="NCBI Taxonomy" id="2841504"/>
    <lineage>
        <taxon>Bacteria</taxon>
        <taxon>Bacillati</taxon>
        <taxon>Bacillota</taxon>
        <taxon>Clostridia</taxon>
        <taxon>Eubacteriales</taxon>
        <taxon>Oscillospiraceae</taxon>
        <taxon>Dysosmobacter</taxon>
    </lineage>
</organism>
<protein>
    <submittedName>
        <fullName evidence="6">MurR/RpiR family transcriptional regulator</fullName>
    </submittedName>
</protein>
<evidence type="ECO:0000256" key="1">
    <source>
        <dbReference type="ARBA" id="ARBA00023015"/>
    </source>
</evidence>